<reference evidence="1" key="2">
    <citation type="submission" date="2025-08" db="UniProtKB">
        <authorList>
            <consortium name="EnsemblFungi"/>
        </authorList>
    </citation>
    <scope>IDENTIFICATION</scope>
    <source>
        <strain evidence="1">4287 / CBS 123668 / FGSC 9935 / NRRL 34936</strain>
    </source>
</reference>
<evidence type="ECO:0000313" key="1">
    <source>
        <dbReference type="EnsemblFungi" id="FOXG_12118P0"/>
    </source>
</evidence>
<dbReference type="SUPFAM" id="SSF52047">
    <property type="entry name" value="RNI-like"/>
    <property type="match status" value="1"/>
</dbReference>
<dbReference type="InterPro" id="IPR032675">
    <property type="entry name" value="LRR_dom_sf"/>
</dbReference>
<organism evidence="1 2">
    <name type="scientific">Fusarium oxysporum (strain Fo5176)</name>
    <name type="common">Fusarium vascular wilt</name>
    <dbReference type="NCBI Taxonomy" id="660025"/>
    <lineage>
        <taxon>Eukaryota</taxon>
        <taxon>Fungi</taxon>
        <taxon>Dikarya</taxon>
        <taxon>Ascomycota</taxon>
        <taxon>Pezizomycotina</taxon>
        <taxon>Sordariomycetes</taxon>
        <taxon>Hypocreomycetidae</taxon>
        <taxon>Hypocreales</taxon>
        <taxon>Nectriaceae</taxon>
        <taxon>Fusarium</taxon>
        <taxon>Fusarium oxysporum species complex</taxon>
    </lineage>
</organism>
<evidence type="ECO:0008006" key="3">
    <source>
        <dbReference type="Google" id="ProtNLM"/>
    </source>
</evidence>
<sequence>MPITIHIHRADPRKAPTAKSLVTLANTLCTISEQKETDRDAQRRALAALRTCQKFGFARFSEAFPEEREINTRIRKCLSDSQTDMVSRLPTEIYAMIIRCLVNDRHGKSLEEMKLRAHTLRSLTSTCRVFQILCEEHLYTNIQSKRLSIEIKPQWLLCFTLAVEPRRAHTIRSMKCEFRPQYYQYQPWLETLRLCTNLTHLRLAWRGMPPQNFLEQMGNLVAACPKVTEFEFHLCRHEDPGPIETEQKSRKFALQFADFALQLRHLELVGLFEYPIEILNFDLPNLKSFTLDIWGYRDDFFQNLSDRTPCLETLNIVGAEQIWVHDLEAGCKTWGKVLRSLYINDFRVWNLRSGILSHLLPHLKALEELSLGPQSRFPLSDIQAIAQTDAPRLKAFRWLVDDAVFEHDPLANSEKINKAIIDIFNAHSATLNIFIIDEEFDFWNFGMDIFKHLHKAKNLESLRVQLHDIPTKEEIEGLLTACPKLGQSETGLMVVKEFLTECSLATMEYKEDSLEAVESSWGSVHHPKGMLQSINYLADEGLAHSQIPSLTSTKDKAS</sequence>
<dbReference type="AlphaFoldDB" id="A0A0D2Y756"/>
<proteinExistence type="predicted"/>
<reference evidence="2" key="1">
    <citation type="journal article" date="2012" name="Mol. Plant Microbe Interact.">
        <title>A highly conserved effector in Fusarium oxysporum is required for full virulence on Arabidopsis.</title>
        <authorList>
            <person name="Thatcher L.F."/>
            <person name="Gardiner D.M."/>
            <person name="Kazan K."/>
            <person name="Manners J."/>
        </authorList>
    </citation>
    <scope>NUCLEOTIDE SEQUENCE [LARGE SCALE GENOMIC DNA]</scope>
    <source>
        <strain evidence="2">Fo5176</strain>
    </source>
</reference>
<dbReference type="EnsemblFungi" id="FOXG_12118T0">
    <property type="protein sequence ID" value="FOXG_12118P0"/>
    <property type="gene ID" value="FOXG_12118"/>
</dbReference>
<accession>A0A0D2Y756</accession>
<dbReference type="Proteomes" id="UP000002489">
    <property type="component" value="Unassembled WGS sequence"/>
</dbReference>
<evidence type="ECO:0000313" key="2">
    <source>
        <dbReference type="Proteomes" id="UP000002489"/>
    </source>
</evidence>
<protein>
    <recommendedName>
        <fullName evidence="3">F-box domain-containing protein</fullName>
    </recommendedName>
</protein>
<dbReference type="Gene3D" id="3.80.10.10">
    <property type="entry name" value="Ribonuclease Inhibitor"/>
    <property type="match status" value="1"/>
</dbReference>
<name>A0A0D2Y756_FUSOF</name>